<dbReference type="InterPro" id="IPR013783">
    <property type="entry name" value="Ig-like_fold"/>
</dbReference>
<proteinExistence type="predicted"/>
<sequence>MTTPQRHPVRIGAVLALVAVLTIGAAPAAAVGDTASTQASAASLEDDLESASVPTAVGPNESFTADASALADRDDVAEVCWRFDENGTCHDAETTHTFEEEGPHTATLIVTDENDERRAVTNLVTVTSAPVAHLTAPASTQVDATVGLNASDSIDDQCVETYEWDLTGDGEVDETTESPELEHAFEEAGAHEVTVTTVDAAGQSDTASATVEVAEPEESSVASLASLEGGAALAGLAIALAAVGIGGVRVARSRR</sequence>
<dbReference type="Gene3D" id="2.60.40.10">
    <property type="entry name" value="Immunoglobulins"/>
    <property type="match status" value="2"/>
</dbReference>
<keyword evidence="1" id="KW-1133">Transmembrane helix</keyword>
<dbReference type="Pfam" id="PF18911">
    <property type="entry name" value="PKD_4"/>
    <property type="match status" value="2"/>
</dbReference>
<protein>
    <submittedName>
        <fullName evidence="3">PKD domain-containing protein</fullName>
    </submittedName>
</protein>
<organism evidence="3 4">
    <name type="scientific">Natronococcus jeotgali DSM 18795</name>
    <dbReference type="NCBI Taxonomy" id="1227498"/>
    <lineage>
        <taxon>Archaea</taxon>
        <taxon>Methanobacteriati</taxon>
        <taxon>Methanobacteriota</taxon>
        <taxon>Stenosarchaea group</taxon>
        <taxon>Halobacteria</taxon>
        <taxon>Halobacteriales</taxon>
        <taxon>Natrialbaceae</taxon>
        <taxon>Natronococcus</taxon>
    </lineage>
</organism>
<reference evidence="3 4" key="1">
    <citation type="journal article" date="2014" name="PLoS Genet.">
        <title>Phylogenetically driven sequencing of extremely halophilic archaea reveals strategies for static and dynamic osmo-response.</title>
        <authorList>
            <person name="Becker E.A."/>
            <person name="Seitzer P.M."/>
            <person name="Tritt A."/>
            <person name="Larsen D."/>
            <person name="Krusor M."/>
            <person name="Yao A.I."/>
            <person name="Wu D."/>
            <person name="Madern D."/>
            <person name="Eisen J.A."/>
            <person name="Darling A.E."/>
            <person name="Facciotti M.T."/>
        </authorList>
    </citation>
    <scope>NUCLEOTIDE SEQUENCE [LARGE SCALE GENOMIC DNA]</scope>
    <source>
        <strain evidence="3 4">DSM 18795</strain>
    </source>
</reference>
<comment type="caution">
    <text evidence="3">The sequence shown here is derived from an EMBL/GenBank/DDBJ whole genome shotgun (WGS) entry which is preliminary data.</text>
</comment>
<dbReference type="InterPro" id="IPR022409">
    <property type="entry name" value="PKD/Chitinase_dom"/>
</dbReference>
<dbReference type="Proteomes" id="UP000011531">
    <property type="component" value="Unassembled WGS sequence"/>
</dbReference>
<dbReference type="OrthoDB" id="269633at2157"/>
<evidence type="ECO:0000313" key="4">
    <source>
        <dbReference type="Proteomes" id="UP000011531"/>
    </source>
</evidence>
<dbReference type="RefSeq" id="WP_008419785.1">
    <property type="nucleotide sequence ID" value="NZ_AOIA01000018.1"/>
</dbReference>
<keyword evidence="1" id="KW-0812">Transmembrane</keyword>
<dbReference type="EMBL" id="AOIA01000018">
    <property type="protein sequence ID" value="ELY66190.1"/>
    <property type="molecule type" value="Genomic_DNA"/>
</dbReference>
<dbReference type="STRING" id="1227498.C492_01378"/>
<evidence type="ECO:0000313" key="3">
    <source>
        <dbReference type="EMBL" id="ELY66190.1"/>
    </source>
</evidence>
<dbReference type="InterPro" id="IPR000601">
    <property type="entry name" value="PKD_dom"/>
</dbReference>
<evidence type="ECO:0000256" key="1">
    <source>
        <dbReference type="SAM" id="Phobius"/>
    </source>
</evidence>
<dbReference type="InterPro" id="IPR035986">
    <property type="entry name" value="PKD_dom_sf"/>
</dbReference>
<dbReference type="PROSITE" id="PS50093">
    <property type="entry name" value="PKD"/>
    <property type="match status" value="2"/>
</dbReference>
<feature type="domain" description="PKD" evidence="2">
    <location>
        <begin position="81"/>
        <end position="127"/>
    </location>
</feature>
<dbReference type="SMART" id="SM00089">
    <property type="entry name" value="PKD"/>
    <property type="match status" value="2"/>
</dbReference>
<accession>L9XWP6</accession>
<dbReference type="SUPFAM" id="SSF49299">
    <property type="entry name" value="PKD domain"/>
    <property type="match status" value="2"/>
</dbReference>
<keyword evidence="4" id="KW-1185">Reference proteome</keyword>
<feature type="transmembrane region" description="Helical" evidence="1">
    <location>
        <begin position="229"/>
        <end position="251"/>
    </location>
</feature>
<gene>
    <name evidence="3" type="ORF">C492_01378</name>
</gene>
<dbReference type="AlphaFoldDB" id="L9XWP6"/>
<keyword evidence="1" id="KW-0472">Membrane</keyword>
<evidence type="ECO:0000259" key="2">
    <source>
        <dbReference type="PROSITE" id="PS50093"/>
    </source>
</evidence>
<name>L9XWP6_9EURY</name>
<dbReference type="CDD" id="cd00146">
    <property type="entry name" value="PKD"/>
    <property type="match status" value="2"/>
</dbReference>
<feature type="domain" description="PKD" evidence="2">
    <location>
        <begin position="129"/>
        <end position="220"/>
    </location>
</feature>